<reference evidence="1" key="2">
    <citation type="journal article" date="2021" name="PeerJ">
        <title>Extensive microbial diversity within the chicken gut microbiome revealed by metagenomics and culture.</title>
        <authorList>
            <person name="Gilroy R."/>
            <person name="Ravi A."/>
            <person name="Getino M."/>
            <person name="Pursley I."/>
            <person name="Horton D.L."/>
            <person name="Alikhan N.F."/>
            <person name="Baker D."/>
            <person name="Gharbi K."/>
            <person name="Hall N."/>
            <person name="Watson M."/>
            <person name="Adriaenssens E.M."/>
            <person name="Foster-Nyarko E."/>
            <person name="Jarju S."/>
            <person name="Secka A."/>
            <person name="Antonio M."/>
            <person name="Oren A."/>
            <person name="Chaudhuri R.R."/>
            <person name="La Ragione R."/>
            <person name="Hildebrand F."/>
            <person name="Pallen M.J."/>
        </authorList>
    </citation>
    <scope>NUCLEOTIDE SEQUENCE</scope>
    <source>
        <strain evidence="1">6276</strain>
    </source>
</reference>
<name>A0A9D1EXP5_9BACT</name>
<dbReference type="EMBL" id="DVIU01000089">
    <property type="protein sequence ID" value="HIS35833.1"/>
    <property type="molecule type" value="Genomic_DNA"/>
</dbReference>
<proteinExistence type="predicted"/>
<sequence>MKCVKVCSFVHYLIDSDGYKKFTARCVGRISEKKARDLVVKLGGPTTVFVGVDYAKQEITIADEIVNEHAIFADYATATDESEV</sequence>
<gene>
    <name evidence="1" type="ORF">IAC10_04290</name>
</gene>
<accession>A0A9D1EXP5</accession>
<evidence type="ECO:0000313" key="1">
    <source>
        <dbReference type="EMBL" id="HIS35833.1"/>
    </source>
</evidence>
<dbReference type="Proteomes" id="UP000823928">
    <property type="component" value="Unassembled WGS sequence"/>
</dbReference>
<dbReference type="AlphaFoldDB" id="A0A9D1EXP5"/>
<comment type="caution">
    <text evidence="1">The sequence shown here is derived from an EMBL/GenBank/DDBJ whole genome shotgun (WGS) entry which is preliminary data.</text>
</comment>
<evidence type="ECO:0000313" key="2">
    <source>
        <dbReference type="Proteomes" id="UP000823928"/>
    </source>
</evidence>
<protein>
    <submittedName>
        <fullName evidence="1">Uncharacterized protein</fullName>
    </submittedName>
</protein>
<reference evidence="1" key="1">
    <citation type="submission" date="2020-10" db="EMBL/GenBank/DDBJ databases">
        <authorList>
            <person name="Gilroy R."/>
        </authorList>
    </citation>
    <scope>NUCLEOTIDE SEQUENCE</scope>
    <source>
        <strain evidence="1">6276</strain>
    </source>
</reference>
<organism evidence="1 2">
    <name type="scientific">Candidatus Scatousia excrementigallinarum</name>
    <dbReference type="NCBI Taxonomy" id="2840935"/>
    <lineage>
        <taxon>Bacteria</taxon>
        <taxon>Candidatus Scatousia</taxon>
    </lineage>
</organism>